<evidence type="ECO:0000259" key="3">
    <source>
        <dbReference type="Pfam" id="PF23639"/>
    </source>
</evidence>
<dbReference type="Pfam" id="PF13362">
    <property type="entry name" value="Toprim_3"/>
    <property type="match status" value="1"/>
</dbReference>
<sequence length="347" mass="37538">MDSPATDIARRLAASAEAVCRRYLSNGRREGRYWLVGDVHNSPGRSLYVRLSATTESRGGAGKWTDAQSGDHGDLLDIIAASCAHQTMRETLDEARQFLSLPPPDEIKPRNPTIRKAPTGTPEAARRLWAASKPITNSIASRYLGRRSITDLSGIDHLRFHPRCYYRPAEDDVPGAREAWPAMIAAVTDNEGTITGVHRTWLDPQSHDKAAVAYPRRAMGHLLGSGVRFGKADGVMLAGEGLETLLSLRQVMPSMPMIAGLSAAHLAAIQFPAALRCLYVARDDDPAGAAALSTLAERCDPLGIAVMPLEPRLDDFNSDLTAYGHERLAAAIRVQLSAADAVQFLKG</sequence>
<organism evidence="4 5">
    <name type="scientific">Sphingobium psychrophilum</name>
    <dbReference type="NCBI Taxonomy" id="2728834"/>
    <lineage>
        <taxon>Bacteria</taxon>
        <taxon>Pseudomonadati</taxon>
        <taxon>Pseudomonadota</taxon>
        <taxon>Alphaproteobacteria</taxon>
        <taxon>Sphingomonadales</taxon>
        <taxon>Sphingomonadaceae</taxon>
        <taxon>Sphingobium</taxon>
    </lineage>
</organism>
<dbReference type="InterPro" id="IPR055570">
    <property type="entry name" value="DUF7146"/>
</dbReference>
<comment type="caution">
    <text evidence="4">The sequence shown here is derived from an EMBL/GenBank/DDBJ whole genome shotgun (WGS) entry which is preliminary data.</text>
</comment>
<dbReference type="InterPro" id="IPR006171">
    <property type="entry name" value="TOPRIM_dom"/>
</dbReference>
<feature type="domain" description="Toprim" evidence="2">
    <location>
        <begin position="236"/>
        <end position="325"/>
    </location>
</feature>
<evidence type="ECO:0000259" key="2">
    <source>
        <dbReference type="Pfam" id="PF13362"/>
    </source>
</evidence>
<evidence type="ECO:0000256" key="1">
    <source>
        <dbReference type="SAM" id="MobiDB-lite"/>
    </source>
</evidence>
<dbReference type="RefSeq" id="WP_169574512.1">
    <property type="nucleotide sequence ID" value="NZ_JABBFV010000016.1"/>
</dbReference>
<evidence type="ECO:0000313" key="4">
    <source>
        <dbReference type="EMBL" id="NML12105.1"/>
    </source>
</evidence>
<evidence type="ECO:0000313" key="5">
    <source>
        <dbReference type="Proteomes" id="UP000519023"/>
    </source>
</evidence>
<feature type="domain" description="DUF7146" evidence="3">
    <location>
        <begin position="121"/>
        <end position="229"/>
    </location>
</feature>
<feature type="region of interest" description="Disordered" evidence="1">
    <location>
        <begin position="100"/>
        <end position="121"/>
    </location>
</feature>
<gene>
    <name evidence="4" type="ORF">HHL08_18470</name>
</gene>
<keyword evidence="5" id="KW-1185">Reference proteome</keyword>
<dbReference type="EMBL" id="JABBFV010000016">
    <property type="protein sequence ID" value="NML12105.1"/>
    <property type="molecule type" value="Genomic_DNA"/>
</dbReference>
<reference evidence="4 5" key="1">
    <citation type="submission" date="2020-04" db="EMBL/GenBank/DDBJ databases">
        <title>Sphingobium sp. AR-3-1 isolated from Arctic soil.</title>
        <authorList>
            <person name="Dahal R.H."/>
            <person name="Chaudhary D.K."/>
        </authorList>
    </citation>
    <scope>NUCLEOTIDE SEQUENCE [LARGE SCALE GENOMIC DNA]</scope>
    <source>
        <strain evidence="4 5">AR-3-1</strain>
    </source>
</reference>
<dbReference type="Pfam" id="PF23639">
    <property type="entry name" value="DUF7146"/>
    <property type="match status" value="1"/>
</dbReference>
<accession>A0A7X9WY82</accession>
<name>A0A7X9WY82_9SPHN</name>
<proteinExistence type="predicted"/>
<dbReference type="AlphaFoldDB" id="A0A7X9WY82"/>
<protein>
    <submittedName>
        <fullName evidence="4">DNA primase</fullName>
    </submittedName>
</protein>
<dbReference type="Proteomes" id="UP000519023">
    <property type="component" value="Unassembled WGS sequence"/>
</dbReference>